<dbReference type="EMBL" id="CAJVPD010000233">
    <property type="protein sequence ID" value="CAG8377807.1"/>
    <property type="molecule type" value="Genomic_DNA"/>
</dbReference>
<sequence length="315" mass="36703">MDCIRQFLKEVMKGTLTSDGETPPELGVRFAQVGRWAGALRLNNRSFFSRCGFEKWSDSILLQAECADHVLDSLPLFYMERTNYPGLVCYRIPKELSSFPNTTQTTYQLPQNLRAIYPWFKLDETDFTHYLMEFRNRVEFWNYQNKASRAEIPRNMDANTWAMALYALGSCWVCLLEHGRFKSETWRPEDDAASCVAQVAFGASTLALLSSHPRMPEDFAQFRVSTRSFIWMIVYLHSWLVMLCRGFYVESEWDLPTILVWVHLYGLIGLLTIRVILLGTLDAALWVTRWSTWFKPRPALNGSDVRIGTFYLCFW</sequence>
<proteinExistence type="predicted"/>
<dbReference type="AlphaFoldDB" id="A0A9W4J9T8"/>
<dbReference type="OrthoDB" id="10257492at2759"/>
<accession>A0A9W4J9T8</accession>
<keyword evidence="1" id="KW-0812">Transmembrane</keyword>
<dbReference type="Proteomes" id="UP001152592">
    <property type="component" value="Unassembled WGS sequence"/>
</dbReference>
<feature type="transmembrane region" description="Helical" evidence="1">
    <location>
        <begin position="260"/>
        <end position="287"/>
    </location>
</feature>
<keyword evidence="1" id="KW-0472">Membrane</keyword>
<protein>
    <submittedName>
        <fullName evidence="2">Uncharacterized protein</fullName>
    </submittedName>
</protein>
<feature type="transmembrane region" description="Helical" evidence="1">
    <location>
        <begin position="229"/>
        <end position="248"/>
    </location>
</feature>
<organism evidence="2 3">
    <name type="scientific">Penicillium salamii</name>
    <dbReference type="NCBI Taxonomy" id="1612424"/>
    <lineage>
        <taxon>Eukaryota</taxon>
        <taxon>Fungi</taxon>
        <taxon>Dikarya</taxon>
        <taxon>Ascomycota</taxon>
        <taxon>Pezizomycotina</taxon>
        <taxon>Eurotiomycetes</taxon>
        <taxon>Eurotiomycetidae</taxon>
        <taxon>Eurotiales</taxon>
        <taxon>Aspergillaceae</taxon>
        <taxon>Penicillium</taxon>
    </lineage>
</organism>
<gene>
    <name evidence="2" type="ORF">PSALAMII_LOCUS5365</name>
</gene>
<evidence type="ECO:0000313" key="3">
    <source>
        <dbReference type="Proteomes" id="UP001152592"/>
    </source>
</evidence>
<evidence type="ECO:0000256" key="1">
    <source>
        <dbReference type="SAM" id="Phobius"/>
    </source>
</evidence>
<evidence type="ECO:0000313" key="2">
    <source>
        <dbReference type="EMBL" id="CAG8377807.1"/>
    </source>
</evidence>
<reference evidence="2" key="1">
    <citation type="submission" date="2021-07" db="EMBL/GenBank/DDBJ databases">
        <authorList>
            <person name="Branca A.L. A."/>
        </authorList>
    </citation>
    <scope>NUCLEOTIDE SEQUENCE</scope>
</reference>
<comment type="caution">
    <text evidence="2">The sequence shown here is derived from an EMBL/GenBank/DDBJ whole genome shotgun (WGS) entry which is preliminary data.</text>
</comment>
<keyword evidence="1" id="KW-1133">Transmembrane helix</keyword>
<name>A0A9W4J9T8_9EURO</name>